<dbReference type="GO" id="GO:0016747">
    <property type="term" value="F:acyltransferase activity, transferring groups other than amino-acyl groups"/>
    <property type="evidence" value="ECO:0007669"/>
    <property type="project" value="InterPro"/>
</dbReference>
<dbReference type="STRING" id="361077.A0A152A549"/>
<proteinExistence type="predicted"/>
<dbReference type="Proteomes" id="UP000076078">
    <property type="component" value="Unassembled WGS sequence"/>
</dbReference>
<dbReference type="Pfam" id="PF13420">
    <property type="entry name" value="Acetyltransf_4"/>
    <property type="match status" value="1"/>
</dbReference>
<organism evidence="2 3">
    <name type="scientific">Tieghemostelium lacteum</name>
    <name type="common">Slime mold</name>
    <name type="synonym">Dictyostelium lacteum</name>
    <dbReference type="NCBI Taxonomy" id="361077"/>
    <lineage>
        <taxon>Eukaryota</taxon>
        <taxon>Amoebozoa</taxon>
        <taxon>Evosea</taxon>
        <taxon>Eumycetozoa</taxon>
        <taxon>Dictyostelia</taxon>
        <taxon>Dictyosteliales</taxon>
        <taxon>Raperosteliaceae</taxon>
        <taxon>Tieghemostelium</taxon>
    </lineage>
</organism>
<dbReference type="InParanoid" id="A0A152A549"/>
<evidence type="ECO:0000313" key="2">
    <source>
        <dbReference type="EMBL" id="KYR01366.1"/>
    </source>
</evidence>
<keyword evidence="3" id="KW-1185">Reference proteome</keyword>
<evidence type="ECO:0000313" key="3">
    <source>
        <dbReference type="Proteomes" id="UP000076078"/>
    </source>
</evidence>
<dbReference type="OrthoDB" id="2129362at2759"/>
<reference evidence="2 3" key="1">
    <citation type="submission" date="2015-12" db="EMBL/GenBank/DDBJ databases">
        <title>Dictyostelia acquired genes for synthesis and detection of signals that induce cell-type specialization by lateral gene transfer from prokaryotes.</title>
        <authorList>
            <person name="Gloeckner G."/>
            <person name="Schaap P."/>
        </authorList>
    </citation>
    <scope>NUCLEOTIDE SEQUENCE [LARGE SCALE GENOMIC DNA]</scope>
    <source>
        <strain evidence="2 3">TK</strain>
    </source>
</reference>
<comment type="caution">
    <text evidence="2">The sequence shown here is derived from an EMBL/GenBank/DDBJ whole genome shotgun (WGS) entry which is preliminary data.</text>
</comment>
<protein>
    <recommendedName>
        <fullName evidence="1">N-acetyltransferase domain-containing protein</fullName>
    </recommendedName>
</protein>
<sequence>MMEPSNTEKSKLDIKIRYAEEKDIERIHKIYAYYVLNDVATFEEEVPSTEEMNQRRLDIQVKNKLPYYVATITIDNDDFVVGYSYVSYYRTRSAYRFTLEDSIYLDYQYLGYGIGSLLLQQLIIKTRELGFKQMIAVIGGFNEASIKLHEKYQFSNLSVLKSVGFKFNKWIDVYVLQLSL</sequence>
<feature type="domain" description="N-acetyltransferase" evidence="1">
    <location>
        <begin position="14"/>
        <end position="180"/>
    </location>
</feature>
<dbReference type="PANTHER" id="PTHR43072:SF8">
    <property type="entry name" value="ACYLTRANSFERASE FABY-RELATED"/>
    <property type="match status" value="1"/>
</dbReference>
<name>A0A152A549_TIELA</name>
<dbReference type="Gene3D" id="3.40.630.30">
    <property type="match status" value="1"/>
</dbReference>
<dbReference type="PROSITE" id="PS51186">
    <property type="entry name" value="GNAT"/>
    <property type="match status" value="1"/>
</dbReference>
<dbReference type="InterPro" id="IPR000182">
    <property type="entry name" value="GNAT_dom"/>
</dbReference>
<dbReference type="SUPFAM" id="SSF55729">
    <property type="entry name" value="Acyl-CoA N-acyltransferases (Nat)"/>
    <property type="match status" value="1"/>
</dbReference>
<dbReference type="AlphaFoldDB" id="A0A152A549"/>
<accession>A0A152A549</accession>
<evidence type="ECO:0000259" key="1">
    <source>
        <dbReference type="PROSITE" id="PS51186"/>
    </source>
</evidence>
<dbReference type="OMA" id="RTAYDWT"/>
<gene>
    <name evidence="2" type="ORF">DLAC_01954</name>
</gene>
<dbReference type="InterPro" id="IPR016181">
    <property type="entry name" value="Acyl_CoA_acyltransferase"/>
</dbReference>
<dbReference type="PANTHER" id="PTHR43072">
    <property type="entry name" value="N-ACETYLTRANSFERASE"/>
    <property type="match status" value="1"/>
</dbReference>
<dbReference type="EMBL" id="LODT01000009">
    <property type="protein sequence ID" value="KYR01366.1"/>
    <property type="molecule type" value="Genomic_DNA"/>
</dbReference>